<dbReference type="Pfam" id="PF00593">
    <property type="entry name" value="TonB_dep_Rec_b-barrel"/>
    <property type="match status" value="1"/>
</dbReference>
<keyword evidence="6" id="KW-0408">Iron</keyword>
<evidence type="ECO:0000256" key="12">
    <source>
        <dbReference type="RuleBase" id="RU003357"/>
    </source>
</evidence>
<dbReference type="PANTHER" id="PTHR32552:SF81">
    <property type="entry name" value="TONB-DEPENDENT OUTER MEMBRANE RECEPTOR"/>
    <property type="match status" value="1"/>
</dbReference>
<dbReference type="PROSITE" id="PS52016">
    <property type="entry name" value="TONB_DEPENDENT_REC_3"/>
    <property type="match status" value="1"/>
</dbReference>
<evidence type="ECO:0000313" key="16">
    <source>
        <dbReference type="EMBL" id="PQM26995.1"/>
    </source>
</evidence>
<organism evidence="16 17">
    <name type="scientific">Sphingopyxis lindanitolerans</name>
    <dbReference type="NCBI Taxonomy" id="2054227"/>
    <lineage>
        <taxon>Bacteria</taxon>
        <taxon>Pseudomonadati</taxon>
        <taxon>Pseudomonadota</taxon>
        <taxon>Alphaproteobacteria</taxon>
        <taxon>Sphingomonadales</taxon>
        <taxon>Sphingomonadaceae</taxon>
        <taxon>Sphingopyxis</taxon>
    </lineage>
</organism>
<evidence type="ECO:0000256" key="3">
    <source>
        <dbReference type="ARBA" id="ARBA00022452"/>
    </source>
</evidence>
<dbReference type="EMBL" id="PHFW01000003">
    <property type="protein sequence ID" value="PQM26995.1"/>
    <property type="molecule type" value="Genomic_DNA"/>
</dbReference>
<feature type="domain" description="TonB-dependent receptor-like beta-barrel" evidence="14">
    <location>
        <begin position="251"/>
        <end position="673"/>
    </location>
</feature>
<sequence length="709" mass="76800">MCYHRSLMLALALSASPQAMAQSAGAATEPVDTASQSSGVLGDIVVTAQRRSERLQDVPIAVSVISGNDALDKGVTSTVDLTSAVPGLVVNYNANVGNLYLRGVGSNLPNPTDEQPTATYVDGVYIPFPQSNFFTFYDVERIEVLKGPQGTLFGRNATGGVVQIITKDPSQETELDASLTYGNYNTVSLQAYGTTGLGDKAAIGVSAQYDNQGKGFGRNLTLNEPAFQRAIDSYTVRAKLLVTPTDTTKILVTADYSNLLNSSGYQLMPGVIGGDGVSTYPGKFNTLNDLPTGNPLEMYGVSFKLNQEIGNLDFTAISGYRELTGTFFSDSDSTPQPLSQLELREKGRAFSQELQLAGSSDRFNWIVGLYYFDIFGRGQLFNRATPIIAPLPLIGSQQEGRSIAGFAQGTLELGGGTSVTAGARYTKEWQDFYYPAGNLRSSQSFAKPSWRVAIDHKFSDDLMVYVSYNNSFKGGGYNLISPTLLSGTVNNFQPEVLQSFEGGLKAQLFDGRMRLNIAAFHYLYDDIQTALVIPGGVVTLNAAKAHTTGLEIDFSAKPTDFLELSGAFSAMRGKYDRYPNAPSIGADAVQRTVDASGNDLLVLPDYTATGTATFNIPLSSGTLRPSATISYNDGFFWFADNRLRSPAYTLINAQLGWTSDNEQFGIRLWARNLTNKYYYVARLSRVRFGDSQVPAAPRTYGITLTAKFR</sequence>
<comment type="similarity">
    <text evidence="11 12">Belongs to the TonB-dependent receptor family.</text>
</comment>
<dbReference type="InterPro" id="IPR039426">
    <property type="entry name" value="TonB-dep_rcpt-like"/>
</dbReference>
<keyword evidence="5 11" id="KW-0812">Transmembrane</keyword>
<dbReference type="SUPFAM" id="SSF56935">
    <property type="entry name" value="Porins"/>
    <property type="match status" value="1"/>
</dbReference>
<dbReference type="InterPro" id="IPR000531">
    <property type="entry name" value="Beta-barrel_TonB"/>
</dbReference>
<feature type="chain" id="PRO_5015733197" evidence="13">
    <location>
        <begin position="22"/>
        <end position="709"/>
    </location>
</feature>
<reference evidence="17" key="1">
    <citation type="submission" date="2017-11" db="EMBL/GenBank/DDBJ databases">
        <title>The complete genome sequence of Sphingopyxis pomeranensis sp. nov. strain WS5A3p.</title>
        <authorList>
            <person name="Kaminski M.A."/>
        </authorList>
    </citation>
    <scope>NUCLEOTIDE SEQUENCE [LARGE SCALE GENOMIC DNA]</scope>
    <source>
        <strain evidence="17">WS5A3p</strain>
    </source>
</reference>
<evidence type="ECO:0000256" key="7">
    <source>
        <dbReference type="ARBA" id="ARBA00023065"/>
    </source>
</evidence>
<dbReference type="AlphaFoldDB" id="A0A2S8B3L2"/>
<accession>A0A2S8B3L2</accession>
<comment type="caution">
    <text evidence="16">The sequence shown here is derived from an EMBL/GenBank/DDBJ whole genome shotgun (WGS) entry which is preliminary data.</text>
</comment>
<feature type="signal peptide" evidence="13">
    <location>
        <begin position="1"/>
        <end position="21"/>
    </location>
</feature>
<proteinExistence type="inferred from homology"/>
<evidence type="ECO:0000256" key="11">
    <source>
        <dbReference type="PROSITE-ProRule" id="PRU01360"/>
    </source>
</evidence>
<keyword evidence="16" id="KW-0675">Receptor</keyword>
<gene>
    <name evidence="16" type="ORF">CVO77_18695</name>
</gene>
<dbReference type="GO" id="GO:0009279">
    <property type="term" value="C:cell outer membrane"/>
    <property type="evidence" value="ECO:0007669"/>
    <property type="project" value="UniProtKB-SubCell"/>
</dbReference>
<keyword evidence="2 11" id="KW-0813">Transport</keyword>
<name>A0A2S8B3L2_9SPHN</name>
<keyword evidence="4" id="KW-0410">Iron transport</keyword>
<dbReference type="Proteomes" id="UP000238954">
    <property type="component" value="Chromosome"/>
</dbReference>
<dbReference type="InterPro" id="IPR036942">
    <property type="entry name" value="Beta-barrel_TonB_sf"/>
</dbReference>
<evidence type="ECO:0000256" key="1">
    <source>
        <dbReference type="ARBA" id="ARBA00004571"/>
    </source>
</evidence>
<keyword evidence="9 11" id="KW-0472">Membrane</keyword>
<evidence type="ECO:0000259" key="14">
    <source>
        <dbReference type="Pfam" id="PF00593"/>
    </source>
</evidence>
<evidence type="ECO:0000256" key="10">
    <source>
        <dbReference type="ARBA" id="ARBA00023237"/>
    </source>
</evidence>
<evidence type="ECO:0000256" key="13">
    <source>
        <dbReference type="SAM" id="SignalP"/>
    </source>
</evidence>
<evidence type="ECO:0000256" key="6">
    <source>
        <dbReference type="ARBA" id="ARBA00023004"/>
    </source>
</evidence>
<evidence type="ECO:0000256" key="8">
    <source>
        <dbReference type="ARBA" id="ARBA00023077"/>
    </source>
</evidence>
<dbReference type="GO" id="GO:0006826">
    <property type="term" value="P:iron ion transport"/>
    <property type="evidence" value="ECO:0007669"/>
    <property type="project" value="UniProtKB-KW"/>
</dbReference>
<evidence type="ECO:0000256" key="2">
    <source>
        <dbReference type="ARBA" id="ARBA00022448"/>
    </source>
</evidence>
<evidence type="ECO:0000313" key="17">
    <source>
        <dbReference type="Proteomes" id="UP000238954"/>
    </source>
</evidence>
<keyword evidence="7" id="KW-0406">Ion transport</keyword>
<evidence type="ECO:0000256" key="5">
    <source>
        <dbReference type="ARBA" id="ARBA00022692"/>
    </source>
</evidence>
<feature type="domain" description="TonB-dependent receptor plug" evidence="15">
    <location>
        <begin position="55"/>
        <end position="161"/>
    </location>
</feature>
<keyword evidence="17" id="KW-1185">Reference proteome</keyword>
<evidence type="ECO:0000256" key="4">
    <source>
        <dbReference type="ARBA" id="ARBA00022496"/>
    </source>
</evidence>
<keyword evidence="13" id="KW-0732">Signal</keyword>
<dbReference type="CDD" id="cd01347">
    <property type="entry name" value="ligand_gated_channel"/>
    <property type="match status" value="1"/>
</dbReference>
<dbReference type="Pfam" id="PF07715">
    <property type="entry name" value="Plug"/>
    <property type="match status" value="1"/>
</dbReference>
<keyword evidence="8 12" id="KW-0798">TonB box</keyword>
<evidence type="ECO:0000256" key="9">
    <source>
        <dbReference type="ARBA" id="ARBA00023136"/>
    </source>
</evidence>
<protein>
    <submittedName>
        <fullName evidence="16">TonB-dependent receptor</fullName>
    </submittedName>
</protein>
<comment type="subcellular location">
    <subcellularLocation>
        <location evidence="1 11">Cell outer membrane</location>
        <topology evidence="1 11">Multi-pass membrane protein</topology>
    </subcellularLocation>
</comment>
<keyword evidence="10 11" id="KW-0998">Cell outer membrane</keyword>
<dbReference type="InterPro" id="IPR012910">
    <property type="entry name" value="Plug_dom"/>
</dbReference>
<dbReference type="Gene3D" id="2.40.170.20">
    <property type="entry name" value="TonB-dependent receptor, beta-barrel domain"/>
    <property type="match status" value="1"/>
</dbReference>
<keyword evidence="3 11" id="KW-1134">Transmembrane beta strand</keyword>
<evidence type="ECO:0000259" key="15">
    <source>
        <dbReference type="Pfam" id="PF07715"/>
    </source>
</evidence>
<dbReference type="PANTHER" id="PTHR32552">
    <property type="entry name" value="FERRICHROME IRON RECEPTOR-RELATED"/>
    <property type="match status" value="1"/>
</dbReference>